<dbReference type="Proteomes" id="UP001225356">
    <property type="component" value="Unassembled WGS sequence"/>
</dbReference>
<proteinExistence type="predicted"/>
<reference evidence="1 2" key="1">
    <citation type="submission" date="2023-07" db="EMBL/GenBank/DDBJ databases">
        <title>Sequencing the genomes of 1000 actinobacteria strains.</title>
        <authorList>
            <person name="Klenk H.-P."/>
        </authorList>
    </citation>
    <scope>NUCLEOTIDE SEQUENCE [LARGE SCALE GENOMIC DNA]</scope>
    <source>
        <strain evidence="1 2">DSM 46740</strain>
    </source>
</reference>
<sequence length="62" mass="6856">MTDLLARLGDRVLEKLAPKATAKADTSYYEACYCRERTKYRKLCHVVGGRSSCGPCANPTLC</sequence>
<organism evidence="1 2">
    <name type="scientific">Streptosporangium lutulentum</name>
    <dbReference type="NCBI Taxonomy" id="1461250"/>
    <lineage>
        <taxon>Bacteria</taxon>
        <taxon>Bacillati</taxon>
        <taxon>Actinomycetota</taxon>
        <taxon>Actinomycetes</taxon>
        <taxon>Streptosporangiales</taxon>
        <taxon>Streptosporangiaceae</taxon>
        <taxon>Streptosporangium</taxon>
    </lineage>
</organism>
<dbReference type="EMBL" id="JAUSQU010000001">
    <property type="protein sequence ID" value="MDP9844059.1"/>
    <property type="molecule type" value="Genomic_DNA"/>
</dbReference>
<evidence type="ECO:0000313" key="1">
    <source>
        <dbReference type="EMBL" id="MDP9844059.1"/>
    </source>
</evidence>
<dbReference type="RefSeq" id="WP_307558632.1">
    <property type="nucleotide sequence ID" value="NZ_JAUSQU010000001.1"/>
</dbReference>
<protein>
    <submittedName>
        <fullName evidence="1">Uncharacterized protein</fullName>
    </submittedName>
</protein>
<gene>
    <name evidence="1" type="ORF">J2853_003270</name>
</gene>
<name>A0ABT9QDN8_9ACTN</name>
<evidence type="ECO:0000313" key="2">
    <source>
        <dbReference type="Proteomes" id="UP001225356"/>
    </source>
</evidence>
<keyword evidence="2" id="KW-1185">Reference proteome</keyword>
<comment type="caution">
    <text evidence="1">The sequence shown here is derived from an EMBL/GenBank/DDBJ whole genome shotgun (WGS) entry which is preliminary data.</text>
</comment>
<accession>A0ABT9QDN8</accession>